<feature type="compositionally biased region" description="Basic residues" evidence="1">
    <location>
        <begin position="24"/>
        <end position="36"/>
    </location>
</feature>
<sequence>MSSNSRKSDAIPKASRSAPYQKSARPHTSKSSRRKTTAKDLDQRPPAITVATRPPLQPGEESAMDVMREIVKKKYPLFNPRHSADIVQMSGPYDGPTDHKSICAFMDQEVLADFAEYYKCSTEKADAILSEQFDADIGRTSAREVLGVRIQTFACRMHSPSFPILQIKPRPGQKFCVRAIPACPEYSIRLWASSPYMRQFGMDFIESATGTPVNLSHRFHVFGTGYLLGSDQVTRTMPFAQGFFPHSTIQPGEELYHVHEEQGVIIRDVTHKKESGLRAVTFKVPKHPAKPPQLPSAEEFDVLHFSVDE</sequence>
<keyword evidence="3" id="KW-1185">Reference proteome</keyword>
<dbReference type="OrthoDB" id="2628807at2759"/>
<evidence type="ECO:0000256" key="1">
    <source>
        <dbReference type="SAM" id="MobiDB-lite"/>
    </source>
</evidence>
<organism evidence="2 3">
    <name type="scientific">Psilocybe cf. subviscida</name>
    <dbReference type="NCBI Taxonomy" id="2480587"/>
    <lineage>
        <taxon>Eukaryota</taxon>
        <taxon>Fungi</taxon>
        <taxon>Dikarya</taxon>
        <taxon>Basidiomycota</taxon>
        <taxon>Agaricomycotina</taxon>
        <taxon>Agaricomycetes</taxon>
        <taxon>Agaricomycetidae</taxon>
        <taxon>Agaricales</taxon>
        <taxon>Agaricineae</taxon>
        <taxon>Strophariaceae</taxon>
        <taxon>Psilocybe</taxon>
    </lineage>
</organism>
<gene>
    <name evidence="2" type="ORF">D9619_000192</name>
</gene>
<feature type="compositionally biased region" description="Basic and acidic residues" evidence="1">
    <location>
        <begin position="1"/>
        <end position="10"/>
    </location>
</feature>
<proteinExistence type="predicted"/>
<evidence type="ECO:0000313" key="3">
    <source>
        <dbReference type="Proteomes" id="UP000567179"/>
    </source>
</evidence>
<feature type="region of interest" description="Disordered" evidence="1">
    <location>
        <begin position="1"/>
        <end position="61"/>
    </location>
</feature>
<protein>
    <submittedName>
        <fullName evidence="2">Uncharacterized protein</fullName>
    </submittedName>
</protein>
<dbReference type="AlphaFoldDB" id="A0A8H5F2K5"/>
<comment type="caution">
    <text evidence="2">The sequence shown here is derived from an EMBL/GenBank/DDBJ whole genome shotgun (WGS) entry which is preliminary data.</text>
</comment>
<name>A0A8H5F2K5_9AGAR</name>
<evidence type="ECO:0000313" key="2">
    <source>
        <dbReference type="EMBL" id="KAF5321299.1"/>
    </source>
</evidence>
<accession>A0A8H5F2K5</accession>
<dbReference type="EMBL" id="JAACJJ010000028">
    <property type="protein sequence ID" value="KAF5321299.1"/>
    <property type="molecule type" value="Genomic_DNA"/>
</dbReference>
<dbReference type="Proteomes" id="UP000567179">
    <property type="component" value="Unassembled WGS sequence"/>
</dbReference>
<reference evidence="2 3" key="1">
    <citation type="journal article" date="2020" name="ISME J.">
        <title>Uncovering the hidden diversity of litter-decomposition mechanisms in mushroom-forming fungi.</title>
        <authorList>
            <person name="Floudas D."/>
            <person name="Bentzer J."/>
            <person name="Ahren D."/>
            <person name="Johansson T."/>
            <person name="Persson P."/>
            <person name="Tunlid A."/>
        </authorList>
    </citation>
    <scope>NUCLEOTIDE SEQUENCE [LARGE SCALE GENOMIC DNA]</scope>
    <source>
        <strain evidence="2 3">CBS 101986</strain>
    </source>
</reference>